<dbReference type="CDD" id="cd13401">
    <property type="entry name" value="Slt70-like"/>
    <property type="match status" value="1"/>
</dbReference>
<sequence>MRTTWIHACLSKMLTTTLVVLVLPALLTNTANAYTPEQQLYLDTKKALDSKQMVRYQQLRTQLGDYPLAIYLDYPIKIDQILNMPGAKARPAIEEFNTMPLYNSARYRYLMKTGSQSRWQDFLAVSPNSPNDMRLQCYYLRAQLATGDKKAAYKGADKLWLHGYSRPKECDPLFSQWAKEGYRTQELIWGRMLLSFNAGQSSLLSYLSNKITKHRDDAELLLKVYKDPNTLRHTKRFSSSQPIVADIVDAGLRKLARKDLKQAIKLYVKYDKANRFKDAQSKQLNHYLVRRALINQDDNLKSHIDGSLVSLASDELFEMRMRWAIRQQDLATLNTYLPLLSDQAMTNSRWQYWQAKMNADKQQSENQFLSLAQQRDFYGFNAAKQIKKPLSLNDANLVSDKNLRAKLFDDAGLARVVELRALDKFLDSRSEWIYLMRRHDGPMTAEYGLYALEQGWYDLSVESSIQGKQWDALNLRFPKAADAEFVSASKKYKVDINEIRAISRRESAFNHYATSGVGARGLMQLMPATAKQTAKKNKIRFNDVQDLYKPQVNVMLGSAYYAELLKQFDNNRVLATAAYNAGPGSVRRWLKVSNGSLDAISFIETIPFTETREYVQAVLSYRMIYQQQDNPNASMFTDKELNYIY</sequence>
<dbReference type="Pfam" id="PF14718">
    <property type="entry name" value="SLT_L"/>
    <property type="match status" value="1"/>
</dbReference>
<dbReference type="InterPro" id="IPR012289">
    <property type="entry name" value="Lytic_TGlycosylase_superhlx_L"/>
</dbReference>
<organism evidence="6 7">
    <name type="scientific">Shewanella holmiensis</name>
    <dbReference type="NCBI Taxonomy" id="2952222"/>
    <lineage>
        <taxon>Bacteria</taxon>
        <taxon>Pseudomonadati</taxon>
        <taxon>Pseudomonadota</taxon>
        <taxon>Gammaproteobacteria</taxon>
        <taxon>Alteromonadales</taxon>
        <taxon>Shewanellaceae</taxon>
        <taxon>Shewanella</taxon>
    </lineage>
</organism>
<dbReference type="GO" id="GO:0042597">
    <property type="term" value="C:periplasmic space"/>
    <property type="evidence" value="ECO:0007669"/>
    <property type="project" value="InterPro"/>
</dbReference>
<gene>
    <name evidence="6" type="ORF">NE535_10190</name>
</gene>
<proteinExistence type="inferred from homology"/>
<dbReference type="SUPFAM" id="SSF48435">
    <property type="entry name" value="Bacterial muramidases"/>
    <property type="match status" value="1"/>
</dbReference>
<dbReference type="Gene3D" id="1.10.1240.20">
    <property type="entry name" value="Lytic transglycosylase, superhelical linker domain"/>
    <property type="match status" value="1"/>
</dbReference>
<evidence type="ECO:0000313" key="7">
    <source>
        <dbReference type="Proteomes" id="UP001155546"/>
    </source>
</evidence>
<keyword evidence="7" id="KW-1185">Reference proteome</keyword>
<feature type="domain" description="Transglycosylase SLT" evidence="4">
    <location>
        <begin position="487"/>
        <end position="594"/>
    </location>
</feature>
<dbReference type="EMBL" id="JAMTCD010000011">
    <property type="protein sequence ID" value="MCT7942160.1"/>
    <property type="molecule type" value="Genomic_DNA"/>
</dbReference>
<evidence type="ECO:0000256" key="1">
    <source>
        <dbReference type="ARBA" id="ARBA00007734"/>
    </source>
</evidence>
<reference evidence="6" key="1">
    <citation type="journal article" date="2023" name="Int. J. Syst. Evol. Microbiol.">
        <title>&lt;i&gt;Shewanella septentrionalis&lt;/i&gt; sp. nov. and &lt;i&gt;Shewanella holmiensis&lt;/i&gt; sp. nov., isolated from Baltic Sea water and sediments.</title>
        <authorList>
            <person name="Martin-Rodriguez A.J."/>
            <person name="Thorell K."/>
            <person name="Joffre E."/>
            <person name="Jensie-Markopoulos S."/>
            <person name="Moore E.R.B."/>
            <person name="Sjoling A."/>
        </authorList>
    </citation>
    <scope>NUCLEOTIDE SEQUENCE</scope>
    <source>
        <strain evidence="6">SP1S2-7</strain>
    </source>
</reference>
<dbReference type="InterPro" id="IPR008258">
    <property type="entry name" value="Transglycosylase_SLT_dom_1"/>
</dbReference>
<dbReference type="Pfam" id="PF01464">
    <property type="entry name" value="SLT"/>
    <property type="match status" value="1"/>
</dbReference>
<evidence type="ECO:0000313" key="6">
    <source>
        <dbReference type="EMBL" id="MCT7942160.1"/>
    </source>
</evidence>
<evidence type="ECO:0000259" key="4">
    <source>
        <dbReference type="Pfam" id="PF01464"/>
    </source>
</evidence>
<feature type="signal peptide" evidence="3">
    <location>
        <begin position="1"/>
        <end position="33"/>
    </location>
</feature>
<evidence type="ECO:0000256" key="2">
    <source>
        <dbReference type="ARBA" id="ARBA00022729"/>
    </source>
</evidence>
<evidence type="ECO:0000259" key="5">
    <source>
        <dbReference type="Pfam" id="PF14718"/>
    </source>
</evidence>
<dbReference type="Proteomes" id="UP001155546">
    <property type="component" value="Unassembled WGS sequence"/>
</dbReference>
<comment type="caution">
    <text evidence="6">The sequence shown here is derived from an EMBL/GenBank/DDBJ whole genome shotgun (WGS) entry which is preliminary data.</text>
</comment>
<dbReference type="PANTHER" id="PTHR37423">
    <property type="entry name" value="SOLUBLE LYTIC MUREIN TRANSGLYCOSYLASE-RELATED"/>
    <property type="match status" value="1"/>
</dbReference>
<dbReference type="RefSeq" id="WP_261298537.1">
    <property type="nucleotide sequence ID" value="NZ_JAMTCD010000011.1"/>
</dbReference>
<dbReference type="GO" id="GO:0004553">
    <property type="term" value="F:hydrolase activity, hydrolyzing O-glycosyl compounds"/>
    <property type="evidence" value="ECO:0007669"/>
    <property type="project" value="InterPro"/>
</dbReference>
<dbReference type="AlphaFoldDB" id="A0A9X2WN03"/>
<dbReference type="InterPro" id="IPR037061">
    <property type="entry name" value="Lytic_TGlycoase_superhlx_L_sf"/>
</dbReference>
<dbReference type="PANTHER" id="PTHR37423:SF5">
    <property type="entry name" value="SOLUBLE LYTIC MUREIN TRANSGLYCOSYLASE"/>
    <property type="match status" value="1"/>
</dbReference>
<dbReference type="SUPFAM" id="SSF53955">
    <property type="entry name" value="Lysozyme-like"/>
    <property type="match status" value="1"/>
</dbReference>
<accession>A0A9X2WN03</accession>
<keyword evidence="2 3" id="KW-0732">Signal</keyword>
<dbReference type="Gene3D" id="1.10.530.10">
    <property type="match status" value="1"/>
</dbReference>
<protein>
    <submittedName>
        <fullName evidence="6">Transglycosylase SLT domain-containing protein</fullName>
    </submittedName>
</protein>
<feature type="domain" description="Lytic transglycosylase superhelical linker" evidence="5">
    <location>
        <begin position="409"/>
        <end position="473"/>
    </location>
</feature>
<evidence type="ECO:0000256" key="3">
    <source>
        <dbReference type="SAM" id="SignalP"/>
    </source>
</evidence>
<feature type="chain" id="PRO_5040958256" evidence="3">
    <location>
        <begin position="34"/>
        <end position="645"/>
    </location>
</feature>
<comment type="similarity">
    <text evidence="1">Belongs to the transglycosylase Slt family.</text>
</comment>
<name>A0A9X2WN03_9GAMM</name>
<dbReference type="InterPro" id="IPR008939">
    <property type="entry name" value="Lytic_TGlycosylase_superhlx_U"/>
</dbReference>
<dbReference type="InterPro" id="IPR023346">
    <property type="entry name" value="Lysozyme-like_dom_sf"/>
</dbReference>
<dbReference type="Gene3D" id="1.25.20.10">
    <property type="entry name" value="Bacterial muramidases"/>
    <property type="match status" value="1"/>
</dbReference>